<sequence length="528" mass="54862">MSTEEDPVRLNGRLAARWARRTVERLRRERNDINALNVFPVPDGDTGSNLYHTVRSAYRAVESLSGSVTLPAVIGAMATGALRGARGNSGLILSVALRGVADALEGVTVLDAPAFASALELAALRAREAVADPVDGTMLTVLEAMAAEARTRAEAGDTLIAQIEAVRARSRAALRETTGQLDVLFEANIVDAGSTGIVELFDLLYLTVTGRAPTSERGIAHDASAGVALPVLTGGGHGDGEDALELVFHLAEEKDRTRPVKRLLAKARGTSVVVSWPMVHVHVPDEEHALAVLTACDAYGVSDLRVEDLSVTGGSDTRTTVIAFASGVGLLFACGLQDALVLDSDHPAVHERLAELIADASSPVVVVPDSAAALKRVQAAHGTAEDVSIVRSRSVAAVLSALAVHDAAEDPRVIHADMSEAAAATRVGAVVQARTGSAGPLMFETGDLLTVIDGRIRAVETDPVEAVVALAERLLGAGGELLTVVTGARLPETVGAALSAHLAHAHPEISVETVHSLHPRGYAVLGVE</sequence>
<dbReference type="EMBL" id="BAABGL010000036">
    <property type="protein sequence ID" value="GAA4395880.1"/>
    <property type="molecule type" value="Genomic_DNA"/>
</dbReference>
<dbReference type="SMART" id="SM01120">
    <property type="entry name" value="Dak2"/>
    <property type="match status" value="1"/>
</dbReference>
<evidence type="ECO:0000313" key="2">
    <source>
        <dbReference type="EMBL" id="GAA4395880.1"/>
    </source>
</evidence>
<dbReference type="RefSeq" id="WP_345032743.1">
    <property type="nucleotide sequence ID" value="NZ_BAABGL010000036.1"/>
</dbReference>
<dbReference type="SMART" id="SM01121">
    <property type="entry name" value="Dak1_2"/>
    <property type="match status" value="1"/>
</dbReference>
<dbReference type="Gene3D" id="1.25.40.340">
    <property type="match status" value="1"/>
</dbReference>
<dbReference type="InterPro" id="IPR004007">
    <property type="entry name" value="DhaL_dom"/>
</dbReference>
<dbReference type="Proteomes" id="UP001500642">
    <property type="component" value="Unassembled WGS sequence"/>
</dbReference>
<dbReference type="PANTHER" id="PTHR33434:SF4">
    <property type="entry name" value="PHOSPHATASE PROTEIN"/>
    <property type="match status" value="1"/>
</dbReference>
<dbReference type="InterPro" id="IPR033470">
    <property type="entry name" value="FakA-like_C"/>
</dbReference>
<keyword evidence="3" id="KW-1185">Reference proteome</keyword>
<accession>A0ABP8JTU5</accession>
<dbReference type="PANTHER" id="PTHR33434">
    <property type="entry name" value="DEGV DOMAIN-CONTAINING PROTEIN DR_1986-RELATED"/>
    <property type="match status" value="1"/>
</dbReference>
<dbReference type="InterPro" id="IPR036117">
    <property type="entry name" value="DhaL_dom_sf"/>
</dbReference>
<dbReference type="InterPro" id="IPR050270">
    <property type="entry name" value="DegV_domain_contain"/>
</dbReference>
<dbReference type="PROSITE" id="PS51480">
    <property type="entry name" value="DHAL"/>
    <property type="match status" value="1"/>
</dbReference>
<evidence type="ECO:0000313" key="3">
    <source>
        <dbReference type="Proteomes" id="UP001500642"/>
    </source>
</evidence>
<proteinExistence type="predicted"/>
<gene>
    <name evidence="2" type="ORF">GCM10023167_26640</name>
</gene>
<organism evidence="2 3">
    <name type="scientific">Brevibacterium pityocampae</name>
    <dbReference type="NCBI Taxonomy" id="506594"/>
    <lineage>
        <taxon>Bacteria</taxon>
        <taxon>Bacillati</taxon>
        <taxon>Actinomycetota</taxon>
        <taxon>Actinomycetes</taxon>
        <taxon>Micrococcales</taxon>
        <taxon>Brevibacteriaceae</taxon>
        <taxon>Brevibacterium</taxon>
    </lineage>
</organism>
<reference evidence="3" key="1">
    <citation type="journal article" date="2019" name="Int. J. Syst. Evol. Microbiol.">
        <title>The Global Catalogue of Microorganisms (GCM) 10K type strain sequencing project: providing services to taxonomists for standard genome sequencing and annotation.</title>
        <authorList>
            <consortium name="The Broad Institute Genomics Platform"/>
            <consortium name="The Broad Institute Genome Sequencing Center for Infectious Disease"/>
            <person name="Wu L."/>
            <person name="Ma J."/>
        </authorList>
    </citation>
    <scope>NUCLEOTIDE SEQUENCE [LARGE SCALE GENOMIC DNA]</scope>
    <source>
        <strain evidence="3">JCM 17808</strain>
    </source>
</reference>
<dbReference type="SUPFAM" id="SSF101473">
    <property type="entry name" value="DhaL-like"/>
    <property type="match status" value="1"/>
</dbReference>
<dbReference type="Pfam" id="PF02734">
    <property type="entry name" value="Dak2"/>
    <property type="match status" value="1"/>
</dbReference>
<name>A0ABP8JTU5_9MICO</name>
<feature type="domain" description="DhaL" evidence="1">
    <location>
        <begin position="13"/>
        <end position="206"/>
    </location>
</feature>
<dbReference type="Pfam" id="PF13684">
    <property type="entry name" value="FakA-like_C"/>
    <property type="match status" value="1"/>
</dbReference>
<evidence type="ECO:0000259" key="1">
    <source>
        <dbReference type="PROSITE" id="PS51480"/>
    </source>
</evidence>
<protein>
    <submittedName>
        <fullName evidence="2">DAK2 domain-containing protein</fullName>
    </submittedName>
</protein>
<comment type="caution">
    <text evidence="2">The sequence shown here is derived from an EMBL/GenBank/DDBJ whole genome shotgun (WGS) entry which is preliminary data.</text>
</comment>